<dbReference type="CDD" id="cd00761">
    <property type="entry name" value="Glyco_tranf_GTA_type"/>
    <property type="match status" value="1"/>
</dbReference>
<dbReference type="RefSeq" id="WP_368646596.1">
    <property type="nucleotide sequence ID" value="NZ_CP158255.1"/>
</dbReference>
<dbReference type="SUPFAM" id="SSF53448">
    <property type="entry name" value="Nucleotide-diphospho-sugar transferases"/>
    <property type="match status" value="1"/>
</dbReference>
<dbReference type="Gene3D" id="3.90.550.10">
    <property type="entry name" value="Spore Coat Polysaccharide Biosynthesis Protein SpsA, Chain A"/>
    <property type="match status" value="1"/>
</dbReference>
<keyword evidence="1" id="KW-1133">Transmembrane helix</keyword>
<dbReference type="Pfam" id="PF00535">
    <property type="entry name" value="Glycos_transf_2"/>
    <property type="match status" value="1"/>
</dbReference>
<proteinExistence type="predicted"/>
<evidence type="ECO:0000256" key="1">
    <source>
        <dbReference type="SAM" id="Phobius"/>
    </source>
</evidence>
<organism evidence="3">
    <name type="scientific">Castellaniella ginsengisoli</name>
    <dbReference type="NCBI Taxonomy" id="546114"/>
    <lineage>
        <taxon>Bacteria</taxon>
        <taxon>Pseudomonadati</taxon>
        <taxon>Pseudomonadota</taxon>
        <taxon>Betaproteobacteria</taxon>
        <taxon>Burkholderiales</taxon>
        <taxon>Alcaligenaceae</taxon>
        <taxon>Castellaniella</taxon>
    </lineage>
</organism>
<reference evidence="3" key="1">
    <citation type="submission" date="2024-05" db="EMBL/GenBank/DDBJ databases">
        <authorList>
            <person name="Luo Y.-C."/>
            <person name="Nicholds J."/>
            <person name="Mortimer T."/>
            <person name="Maboni G."/>
        </authorList>
    </citation>
    <scope>NUCLEOTIDE SEQUENCE</scope>
    <source>
        <strain evidence="3">151108</strain>
    </source>
</reference>
<gene>
    <name evidence="3" type="ORF">ABRZ09_08830</name>
</gene>
<accession>A0AB39D5B7</accession>
<dbReference type="AlphaFoldDB" id="A0AB39D5B7"/>
<keyword evidence="3" id="KW-0328">Glycosyltransferase</keyword>
<name>A0AB39D5B7_9BURK</name>
<protein>
    <submittedName>
        <fullName evidence="3">Glycosyltransferase family 2 protein</fullName>
        <ecNumber evidence="3">2.4.-.-</ecNumber>
    </submittedName>
</protein>
<dbReference type="InterPro" id="IPR029044">
    <property type="entry name" value="Nucleotide-diphossugar_trans"/>
</dbReference>
<keyword evidence="1" id="KW-0472">Membrane</keyword>
<evidence type="ECO:0000313" key="3">
    <source>
        <dbReference type="EMBL" id="XDJ49360.1"/>
    </source>
</evidence>
<feature type="transmembrane region" description="Helical" evidence="1">
    <location>
        <begin position="273"/>
        <end position="293"/>
    </location>
</feature>
<dbReference type="InterPro" id="IPR050834">
    <property type="entry name" value="Glycosyltransf_2"/>
</dbReference>
<dbReference type="GO" id="GO:0016757">
    <property type="term" value="F:glycosyltransferase activity"/>
    <property type="evidence" value="ECO:0007669"/>
    <property type="project" value="UniProtKB-KW"/>
</dbReference>
<dbReference type="InterPro" id="IPR001173">
    <property type="entry name" value="Glyco_trans_2-like"/>
</dbReference>
<sequence length="303" mass="33527">MSMIRELVSVGIPTYNRAPLLRNALSSACAQTYKDLEIIISDNASTDAAVGDVIREFSAKDPRIKVLWQDVNKGPIQNFSSALLAASGKYFIWLADDDCWESEYIECLVMGKQYSGAALVYGSAIGVEPDGAEYSIKTKMVSHCQPVLSLLNFMRADTDEVFYGLFDVSIGKKLIPVLKPWNLPGCISEKWPILEYNFSSYCFIYGLLSRGGFYRAGDGRCVHYRGVSKAQWSRPVWGGAHVYLLLGYIGIHLKMAFRFSSAGFRVGGLAGGLLGPFVSGALFFTRLAKVLAVRKYRIMNSDK</sequence>
<dbReference type="PANTHER" id="PTHR43685">
    <property type="entry name" value="GLYCOSYLTRANSFERASE"/>
    <property type="match status" value="1"/>
</dbReference>
<feature type="domain" description="Glycosyltransferase 2-like" evidence="2">
    <location>
        <begin position="9"/>
        <end position="148"/>
    </location>
</feature>
<keyword evidence="1" id="KW-0812">Transmembrane</keyword>
<dbReference type="EC" id="2.4.-.-" evidence="3"/>
<evidence type="ECO:0000259" key="2">
    <source>
        <dbReference type="Pfam" id="PF00535"/>
    </source>
</evidence>
<dbReference type="EMBL" id="CP158255">
    <property type="protein sequence ID" value="XDJ49360.1"/>
    <property type="molecule type" value="Genomic_DNA"/>
</dbReference>
<dbReference type="PANTHER" id="PTHR43685:SF2">
    <property type="entry name" value="GLYCOSYLTRANSFERASE 2-LIKE DOMAIN-CONTAINING PROTEIN"/>
    <property type="match status" value="1"/>
</dbReference>
<keyword evidence="3" id="KW-0808">Transferase</keyword>